<dbReference type="PANTHER" id="PTHR33361">
    <property type="entry name" value="GLR0591 PROTEIN"/>
    <property type="match status" value="1"/>
</dbReference>
<gene>
    <name evidence="1" type="ORF">BJEO58_02014</name>
</gene>
<keyword evidence="2" id="KW-1185">Reference proteome</keyword>
<evidence type="ECO:0000313" key="2">
    <source>
        <dbReference type="Proteomes" id="UP000234462"/>
    </source>
</evidence>
<sequence length="573" mass="62505">MSESTTQSPSRVPTPVDAVAEQHFQGMLDLSPSLRIEVGAPGRDDELDDFSPGGLAAQDALNTRTIAALADAEAESRAAGTFDDVDAVTADALRERLGLEQELHALGAGLSDLNVLTSPFQTVREFFDLVPTASEADWEANAARLRAVAQALAGHRESLLEARANGRIAARTQVAAVIGQARSAAEAAGHFDRFVATAGDTVSAGLRRELEDAAGTARTASGRFAEFLQEQLLPEAPEEDAVGREEYALHSRMFLGAEIDLDETYEWGLELLASIDAEQREIAESLYPGASVRQTMELLDADPERRLHGLDALREWMQSTADDATAAMAGTHFDISDPVRTIECMVLPDGTGGIYYTPPTSDFSRPGRMWWSVPTGVDTFSTWQEKTTVYHEGVPGHHLQFGAAVMQDDILNSWRKQGVWVSGHGEGWALYAERLMDELGFLSDPGDRFGMLDSQRLRAARVCLDIGVHCRKQAPESLGGGVWDKQKAWEFLTANVAMERSFLEFELTRYLGWPGQAPSYSVGQRIWQDVREAVQMREESAGRGFSLRDFHSQALALGSVGLSTLQKAMLGGF</sequence>
<evidence type="ECO:0000313" key="1">
    <source>
        <dbReference type="EMBL" id="SMY12420.1"/>
    </source>
</evidence>
<organism evidence="1 2">
    <name type="scientific">Brevibacterium jeotgali</name>
    <dbReference type="NCBI Taxonomy" id="1262550"/>
    <lineage>
        <taxon>Bacteria</taxon>
        <taxon>Bacillati</taxon>
        <taxon>Actinomycetota</taxon>
        <taxon>Actinomycetes</taxon>
        <taxon>Micrococcales</taxon>
        <taxon>Brevibacteriaceae</taxon>
        <taxon>Brevibacterium</taxon>
    </lineage>
</organism>
<dbReference type="RefSeq" id="WP_101589351.1">
    <property type="nucleotide sequence ID" value="NZ_FXZM01000009.1"/>
</dbReference>
<proteinExistence type="predicted"/>
<dbReference type="Pfam" id="PF05960">
    <property type="entry name" value="DUF885"/>
    <property type="match status" value="1"/>
</dbReference>
<accession>A0A2H1L6P2</accession>
<dbReference type="Proteomes" id="UP000234462">
    <property type="component" value="Unassembled WGS sequence"/>
</dbReference>
<dbReference type="AlphaFoldDB" id="A0A2H1L6P2"/>
<dbReference type="OrthoDB" id="9760040at2"/>
<dbReference type="PANTHER" id="PTHR33361:SF2">
    <property type="entry name" value="DUF885 DOMAIN-CONTAINING PROTEIN"/>
    <property type="match status" value="1"/>
</dbReference>
<name>A0A2H1L6P2_9MICO</name>
<reference evidence="2" key="1">
    <citation type="submission" date="2017-03" db="EMBL/GenBank/DDBJ databases">
        <authorList>
            <person name="Monnet C."/>
        </authorList>
    </citation>
    <scope>NUCLEOTIDE SEQUENCE [LARGE SCALE GENOMIC DNA]</scope>
    <source>
        <strain evidence="2">SJ5-8</strain>
    </source>
</reference>
<dbReference type="InterPro" id="IPR010281">
    <property type="entry name" value="DUF885"/>
</dbReference>
<protein>
    <submittedName>
        <fullName evidence="1">Uncharacterized conserved protein, DUF885 familyt</fullName>
    </submittedName>
</protein>
<dbReference type="EMBL" id="FXZM01000009">
    <property type="protein sequence ID" value="SMY12420.1"/>
    <property type="molecule type" value="Genomic_DNA"/>
</dbReference>